<accession>A0A0C9WQQ4</accession>
<evidence type="ECO:0000313" key="3">
    <source>
        <dbReference type="Proteomes" id="UP000054477"/>
    </source>
</evidence>
<evidence type="ECO:0000256" key="1">
    <source>
        <dbReference type="SAM" id="MobiDB-lite"/>
    </source>
</evidence>
<reference evidence="3" key="2">
    <citation type="submission" date="2015-01" db="EMBL/GenBank/DDBJ databases">
        <title>Evolutionary Origins and Diversification of the Mycorrhizal Mutualists.</title>
        <authorList>
            <consortium name="DOE Joint Genome Institute"/>
            <consortium name="Mycorrhizal Genomics Consortium"/>
            <person name="Kohler A."/>
            <person name="Kuo A."/>
            <person name="Nagy L.G."/>
            <person name="Floudas D."/>
            <person name="Copeland A."/>
            <person name="Barry K.W."/>
            <person name="Cichocki N."/>
            <person name="Veneault-Fourrey C."/>
            <person name="LaButti K."/>
            <person name="Lindquist E.A."/>
            <person name="Lipzen A."/>
            <person name="Lundell T."/>
            <person name="Morin E."/>
            <person name="Murat C."/>
            <person name="Riley R."/>
            <person name="Ohm R."/>
            <person name="Sun H."/>
            <person name="Tunlid A."/>
            <person name="Henrissat B."/>
            <person name="Grigoriev I.V."/>
            <person name="Hibbett D.S."/>
            <person name="Martin F."/>
        </authorList>
    </citation>
    <scope>NUCLEOTIDE SEQUENCE [LARGE SCALE GENOMIC DNA]</scope>
    <source>
        <strain evidence="3">LaAM-08-1</strain>
    </source>
</reference>
<protein>
    <submittedName>
        <fullName evidence="2">Uncharacterized protein</fullName>
    </submittedName>
</protein>
<keyword evidence="3" id="KW-1185">Reference proteome</keyword>
<dbReference type="HOGENOM" id="CLU_3087613_0_0_1"/>
<reference evidence="2 3" key="1">
    <citation type="submission" date="2014-04" db="EMBL/GenBank/DDBJ databases">
        <authorList>
            <consortium name="DOE Joint Genome Institute"/>
            <person name="Kuo A."/>
            <person name="Kohler A."/>
            <person name="Nagy L.G."/>
            <person name="Floudas D."/>
            <person name="Copeland A."/>
            <person name="Barry K.W."/>
            <person name="Cichocki N."/>
            <person name="Veneault-Fourrey C."/>
            <person name="LaButti K."/>
            <person name="Lindquist E.A."/>
            <person name="Lipzen A."/>
            <person name="Lundell T."/>
            <person name="Morin E."/>
            <person name="Murat C."/>
            <person name="Sun H."/>
            <person name="Tunlid A."/>
            <person name="Henrissat B."/>
            <person name="Grigoriev I.V."/>
            <person name="Hibbett D.S."/>
            <person name="Martin F."/>
            <person name="Nordberg H.P."/>
            <person name="Cantor M.N."/>
            <person name="Hua S.X."/>
        </authorList>
    </citation>
    <scope>NUCLEOTIDE SEQUENCE [LARGE SCALE GENOMIC DNA]</scope>
    <source>
        <strain evidence="2 3">LaAM-08-1</strain>
    </source>
</reference>
<feature type="region of interest" description="Disordered" evidence="1">
    <location>
        <begin position="1"/>
        <end position="52"/>
    </location>
</feature>
<evidence type="ECO:0000313" key="2">
    <source>
        <dbReference type="EMBL" id="KIK00705.1"/>
    </source>
</evidence>
<organism evidence="2 3">
    <name type="scientific">Laccaria amethystina LaAM-08-1</name>
    <dbReference type="NCBI Taxonomy" id="1095629"/>
    <lineage>
        <taxon>Eukaryota</taxon>
        <taxon>Fungi</taxon>
        <taxon>Dikarya</taxon>
        <taxon>Basidiomycota</taxon>
        <taxon>Agaricomycotina</taxon>
        <taxon>Agaricomycetes</taxon>
        <taxon>Agaricomycetidae</taxon>
        <taxon>Agaricales</taxon>
        <taxon>Agaricineae</taxon>
        <taxon>Hydnangiaceae</taxon>
        <taxon>Laccaria</taxon>
    </lineage>
</organism>
<dbReference type="Proteomes" id="UP000054477">
    <property type="component" value="Unassembled WGS sequence"/>
</dbReference>
<feature type="compositionally biased region" description="Polar residues" evidence="1">
    <location>
        <begin position="1"/>
        <end position="10"/>
    </location>
</feature>
<sequence>MVSSLPSASGTPARKVGGLASNGTAPVTAEEEEQGITDQDHPSGRVTGSRAP</sequence>
<proteinExistence type="predicted"/>
<dbReference type="EMBL" id="KN838620">
    <property type="protein sequence ID" value="KIK00705.1"/>
    <property type="molecule type" value="Genomic_DNA"/>
</dbReference>
<dbReference type="AlphaFoldDB" id="A0A0C9WQQ4"/>
<gene>
    <name evidence="2" type="ORF">K443DRAFT_678989</name>
</gene>
<name>A0A0C9WQQ4_9AGAR</name>